<dbReference type="Proteomes" id="UP000568664">
    <property type="component" value="Unassembled WGS sequence"/>
</dbReference>
<evidence type="ECO:0000256" key="3">
    <source>
        <dbReference type="ARBA" id="ARBA00038493"/>
    </source>
</evidence>
<sequence>MKHLLLFFIMLVSLVANGQTQSPYYLEITQTLQNYIHGTSYNDPDLIKRAFAEDAQLLLSKKNQEMWLVSPAEYASWFKKSGKNNGRVGEVLSIDVEGDIATAKVEILIPEKSMRYIDMFLLKNLSGNWKVVSKAATSQLAQRNGKRILFIVSNAHFHGNSTLPTGVSFSEIVKAYDTFKNAGYTVDFVSPKGGAIPLAYINTSEKIHKRYLYDSDFMHAIKHTKKPNQIDPANYLAVHYVGGGNAMYGVADNIEIQNITMTIYEEHSGIVSSVCHGTAGIVNLKTKDGDYLVSGKRISGYPDSYENQSRAYFKEFPFLIQKTIEKRGGQFLYSDRNTAHVEVDGRIVTGQNHLSSSLVAKKMIEVLQNK</sequence>
<dbReference type="InterPro" id="IPR039437">
    <property type="entry name" value="FrzH/put_lumazine-bd"/>
</dbReference>
<comment type="similarity">
    <text evidence="3">Belongs to the peptidase C56 family. HSP31-like subfamily.</text>
</comment>
<evidence type="ECO:0000256" key="1">
    <source>
        <dbReference type="ARBA" id="ARBA00023016"/>
    </source>
</evidence>
<organism evidence="6 7">
    <name type="scientific">Thalassotalea algicola</name>
    <dbReference type="NCBI Taxonomy" id="2716224"/>
    <lineage>
        <taxon>Bacteria</taxon>
        <taxon>Pseudomonadati</taxon>
        <taxon>Pseudomonadota</taxon>
        <taxon>Gammaproteobacteria</taxon>
        <taxon>Alteromonadales</taxon>
        <taxon>Colwelliaceae</taxon>
        <taxon>Thalassotalea</taxon>
    </lineage>
</organism>
<keyword evidence="2" id="KW-0456">Lyase</keyword>
<evidence type="ECO:0000256" key="4">
    <source>
        <dbReference type="SAM" id="SignalP"/>
    </source>
</evidence>
<dbReference type="PANTHER" id="PTHR48094">
    <property type="entry name" value="PROTEIN/NUCLEIC ACID DEGLYCASE DJ-1-RELATED"/>
    <property type="match status" value="1"/>
</dbReference>
<dbReference type="PANTHER" id="PTHR48094:SF11">
    <property type="entry name" value="GLUTATHIONE-INDEPENDENT GLYOXALASE HSP31-RELATED"/>
    <property type="match status" value="1"/>
</dbReference>
<dbReference type="GO" id="GO:0005737">
    <property type="term" value="C:cytoplasm"/>
    <property type="evidence" value="ECO:0007669"/>
    <property type="project" value="TreeGrafter"/>
</dbReference>
<dbReference type="RefSeq" id="WP_169076081.1">
    <property type="nucleotide sequence ID" value="NZ_JABBXH010000004.1"/>
</dbReference>
<comment type="caution">
    <text evidence="6">The sequence shown here is derived from an EMBL/GenBank/DDBJ whole genome shotgun (WGS) entry which is preliminary data.</text>
</comment>
<dbReference type="Gene3D" id="3.10.450.50">
    <property type="match status" value="1"/>
</dbReference>
<name>A0A7Y0LEJ1_9GAMM</name>
<dbReference type="Pfam" id="PF12893">
    <property type="entry name" value="Lumazine_bd_2"/>
    <property type="match status" value="1"/>
</dbReference>
<dbReference type="SUPFAM" id="SSF54427">
    <property type="entry name" value="NTF2-like"/>
    <property type="match status" value="1"/>
</dbReference>
<evidence type="ECO:0000313" key="6">
    <source>
        <dbReference type="EMBL" id="NMP32782.1"/>
    </source>
</evidence>
<dbReference type="CDD" id="cd03141">
    <property type="entry name" value="GATase1_Hsp31_like"/>
    <property type="match status" value="1"/>
</dbReference>
<dbReference type="GO" id="GO:0019172">
    <property type="term" value="F:glyoxalase III activity"/>
    <property type="evidence" value="ECO:0007669"/>
    <property type="project" value="TreeGrafter"/>
</dbReference>
<feature type="domain" description="DJ-1/PfpI" evidence="5">
    <location>
        <begin position="166"/>
        <end position="364"/>
    </location>
</feature>
<dbReference type="InterPro" id="IPR029062">
    <property type="entry name" value="Class_I_gatase-like"/>
</dbReference>
<dbReference type="Pfam" id="PF01965">
    <property type="entry name" value="DJ-1_PfpI"/>
    <property type="match status" value="1"/>
</dbReference>
<protein>
    <submittedName>
        <fullName evidence="6">Peptidase</fullName>
    </submittedName>
</protein>
<evidence type="ECO:0000256" key="2">
    <source>
        <dbReference type="ARBA" id="ARBA00023239"/>
    </source>
</evidence>
<dbReference type="AlphaFoldDB" id="A0A7Y0LEJ1"/>
<dbReference type="SUPFAM" id="SSF52317">
    <property type="entry name" value="Class I glutamine amidotransferase-like"/>
    <property type="match status" value="1"/>
</dbReference>
<keyword evidence="1" id="KW-0346">Stress response</keyword>
<keyword evidence="4" id="KW-0732">Signal</keyword>
<gene>
    <name evidence="6" type="ORF">HII17_14595</name>
</gene>
<feature type="signal peptide" evidence="4">
    <location>
        <begin position="1"/>
        <end position="18"/>
    </location>
</feature>
<dbReference type="EMBL" id="JABBXH010000004">
    <property type="protein sequence ID" value="NMP32782.1"/>
    <property type="molecule type" value="Genomic_DNA"/>
</dbReference>
<evidence type="ECO:0000313" key="7">
    <source>
        <dbReference type="Proteomes" id="UP000568664"/>
    </source>
</evidence>
<dbReference type="GO" id="GO:0019243">
    <property type="term" value="P:methylglyoxal catabolic process to D-lactate via S-lactoyl-glutathione"/>
    <property type="evidence" value="ECO:0007669"/>
    <property type="project" value="TreeGrafter"/>
</dbReference>
<proteinExistence type="inferred from homology"/>
<reference evidence="6 7" key="1">
    <citation type="submission" date="2020-04" db="EMBL/GenBank/DDBJ databases">
        <title>Thalassotalea sp. M1531, isolated from the surface of marine red alga.</title>
        <authorList>
            <person name="Pang L."/>
            <person name="Lu D.-C."/>
        </authorList>
    </citation>
    <scope>NUCLEOTIDE SEQUENCE [LARGE SCALE GENOMIC DNA]</scope>
    <source>
        <strain evidence="6 7">M1531</strain>
    </source>
</reference>
<dbReference type="InterPro" id="IPR032710">
    <property type="entry name" value="NTF2-like_dom_sf"/>
</dbReference>
<dbReference type="InterPro" id="IPR002818">
    <property type="entry name" value="DJ-1/PfpI"/>
</dbReference>
<dbReference type="InterPro" id="IPR050325">
    <property type="entry name" value="Prot/Nucl_acid_deglycase"/>
</dbReference>
<keyword evidence="7" id="KW-1185">Reference proteome</keyword>
<evidence type="ECO:0000259" key="5">
    <source>
        <dbReference type="Pfam" id="PF01965"/>
    </source>
</evidence>
<feature type="chain" id="PRO_5031417560" evidence="4">
    <location>
        <begin position="19"/>
        <end position="370"/>
    </location>
</feature>
<accession>A0A7Y0LEJ1</accession>
<dbReference type="Gene3D" id="3.40.50.880">
    <property type="match status" value="1"/>
</dbReference>